<organism evidence="1">
    <name type="scientific">Rosellinia necatrix</name>
    <name type="common">White root-rot fungus</name>
    <dbReference type="NCBI Taxonomy" id="77044"/>
    <lineage>
        <taxon>Eukaryota</taxon>
        <taxon>Fungi</taxon>
        <taxon>Dikarya</taxon>
        <taxon>Ascomycota</taxon>
        <taxon>Pezizomycotina</taxon>
        <taxon>Sordariomycetes</taxon>
        <taxon>Xylariomycetidae</taxon>
        <taxon>Xylariales</taxon>
        <taxon>Xylariaceae</taxon>
        <taxon>Rosellinia</taxon>
    </lineage>
</organism>
<dbReference type="AlphaFoldDB" id="A0A1S8A8C4"/>
<sequence length="58" mass="6633">MMAYFTDIHWPPSYSFHYPIMQQDGPGLAAKAGGIHDAPRSVDYCLGVSQHWRSRREP</sequence>
<dbReference type="EMBL" id="DF977474">
    <property type="protein sequence ID" value="GAW26354.1"/>
    <property type="molecule type" value="Genomic_DNA"/>
</dbReference>
<reference evidence="1" key="1">
    <citation type="submission" date="2016-03" db="EMBL/GenBank/DDBJ databases">
        <title>Draft genome sequence of Rosellinia necatrix.</title>
        <authorList>
            <person name="Kanematsu S."/>
        </authorList>
    </citation>
    <scope>NUCLEOTIDE SEQUENCE [LARGE SCALE GENOMIC DNA]</scope>
    <source>
        <strain evidence="1">W97</strain>
    </source>
</reference>
<evidence type="ECO:0000313" key="2">
    <source>
        <dbReference type="Proteomes" id="UP000054516"/>
    </source>
</evidence>
<accession>A0A1S8A8C4</accession>
<dbReference type="OrthoDB" id="10478166at2759"/>
<protein>
    <submittedName>
        <fullName evidence="1">Uncharacterized protein</fullName>
    </submittedName>
</protein>
<gene>
    <name evidence="1" type="ORF">SAMD00023353_2900190</name>
</gene>
<evidence type="ECO:0000313" key="1">
    <source>
        <dbReference type="EMBL" id="GAW26354.1"/>
    </source>
</evidence>
<name>A0A1S8A8C4_ROSNE</name>
<dbReference type="Proteomes" id="UP000054516">
    <property type="component" value="Unassembled WGS sequence"/>
</dbReference>
<proteinExistence type="predicted"/>
<keyword evidence="2" id="KW-1185">Reference proteome</keyword>